<evidence type="ECO:0000259" key="8">
    <source>
        <dbReference type="Pfam" id="PF01431"/>
    </source>
</evidence>
<keyword evidence="7" id="KW-1133">Transmembrane helix</keyword>
<evidence type="ECO:0000313" key="11">
    <source>
        <dbReference type="Proteomes" id="UP000678393"/>
    </source>
</evidence>
<dbReference type="Proteomes" id="UP000678393">
    <property type="component" value="Unassembled WGS sequence"/>
</dbReference>
<dbReference type="SUPFAM" id="SSF55486">
    <property type="entry name" value="Metalloproteases ('zincins'), catalytic domain"/>
    <property type="match status" value="1"/>
</dbReference>
<dbReference type="InterPro" id="IPR042089">
    <property type="entry name" value="Peptidase_M13_dom_2"/>
</dbReference>
<evidence type="ECO:0000313" key="10">
    <source>
        <dbReference type="EMBL" id="CAG5129048.1"/>
    </source>
</evidence>
<comment type="caution">
    <text evidence="10">The sequence shown here is derived from an EMBL/GenBank/DDBJ whole genome shotgun (WGS) entry which is preliminary data.</text>
</comment>
<proteinExistence type="predicted"/>
<evidence type="ECO:0000256" key="4">
    <source>
        <dbReference type="ARBA" id="ARBA00022801"/>
    </source>
</evidence>
<dbReference type="InterPro" id="IPR024079">
    <property type="entry name" value="MetalloPept_cat_dom_sf"/>
</dbReference>
<dbReference type="PROSITE" id="PS51885">
    <property type="entry name" value="NEPRILYSIN"/>
    <property type="match status" value="1"/>
</dbReference>
<keyword evidence="7" id="KW-0472">Membrane</keyword>
<accession>A0A8S3ZMJ7</accession>
<sequence>MPNVAMNGKTSNAKYITAEEGGTQVIFAGNQCGTQRRRSAIPWLDGWTRLELMLALVCVFLAVVVIALIILLASRAPQKGESNSEKLRRLPPKYPLDCHIPQGINVSDICLTAGCVTAASRLLTSMDSAVDPCDNFFDFACGNWNKLNIIPADKSFFNTFAKLGDDIQALLKNLLEKPIDPLDIEATVKAKKLYMSCMNESQIDSEGLEPVRKLLADLGTWPILHGDAWDPDGSVSVLDLIVKLTLYNNKILIDQWVSADDKDSEINIIQLDQADLGMPSPDYFLHEDAVTKLPVYKKYAYDVAIMFGADPKVAQKDVDDMVNFEIELAKITIPREERRDNEKMYNKMTIKQFAELVPGFDWLDYLQKIYGTVGINITETEKIVVYAPAYFQKFAKLYQTVQKRVKANYLFWRILMNRVNNLPSQYRSIKNEFLKVIFGSHAEPARWYECVTFVNEHMGNALGRLFVEAHFDEGSRETALEMIHDIRNAFYEILNATDWMDEKTKKVAKEKAEAISEKIGYADSILNDTALNEEYQGVEFYPDRYFDNVISNLKHTAILNLKRLKEPVDRTKWSTTPAVVNAFYSSTKNQIMFPAAILQPPFYSKDYPKSLNYGGIGMVIGHEITHGFDDRGRQYDKNGILVQWWDDEVIKRFK</sequence>
<evidence type="ECO:0000256" key="3">
    <source>
        <dbReference type="ARBA" id="ARBA00022723"/>
    </source>
</evidence>
<evidence type="ECO:0000256" key="7">
    <source>
        <dbReference type="SAM" id="Phobius"/>
    </source>
</evidence>
<dbReference type="GO" id="GO:0016485">
    <property type="term" value="P:protein processing"/>
    <property type="evidence" value="ECO:0007669"/>
    <property type="project" value="TreeGrafter"/>
</dbReference>
<dbReference type="PANTHER" id="PTHR11733:SF241">
    <property type="entry name" value="GH26575P-RELATED"/>
    <property type="match status" value="1"/>
</dbReference>
<dbReference type="InterPro" id="IPR000718">
    <property type="entry name" value="Peptidase_M13"/>
</dbReference>
<keyword evidence="5" id="KW-0862">Zinc</keyword>
<dbReference type="EMBL" id="CAJHNH020003335">
    <property type="protein sequence ID" value="CAG5129048.1"/>
    <property type="molecule type" value="Genomic_DNA"/>
</dbReference>
<dbReference type="PANTHER" id="PTHR11733">
    <property type="entry name" value="ZINC METALLOPROTEASE FAMILY M13 NEPRILYSIN-RELATED"/>
    <property type="match status" value="1"/>
</dbReference>
<feature type="non-terminal residue" evidence="10">
    <location>
        <position position="654"/>
    </location>
</feature>
<dbReference type="AlphaFoldDB" id="A0A8S3ZMJ7"/>
<dbReference type="Pfam" id="PF01431">
    <property type="entry name" value="Peptidase_M13"/>
    <property type="match status" value="1"/>
</dbReference>
<feature type="transmembrane region" description="Helical" evidence="7">
    <location>
        <begin position="52"/>
        <end position="73"/>
    </location>
</feature>
<dbReference type="PRINTS" id="PR00786">
    <property type="entry name" value="NEPRILYSIN"/>
</dbReference>
<evidence type="ECO:0000256" key="2">
    <source>
        <dbReference type="ARBA" id="ARBA00022670"/>
    </source>
</evidence>
<dbReference type="OrthoDB" id="6475849at2759"/>
<comment type="cofactor">
    <cofactor evidence="1">
        <name>Zn(2+)</name>
        <dbReference type="ChEBI" id="CHEBI:29105"/>
    </cofactor>
</comment>
<gene>
    <name evidence="10" type="ORF">CUNI_LOCUS14606</name>
</gene>
<dbReference type="GO" id="GO:0005886">
    <property type="term" value="C:plasma membrane"/>
    <property type="evidence" value="ECO:0007669"/>
    <property type="project" value="TreeGrafter"/>
</dbReference>
<evidence type="ECO:0000259" key="9">
    <source>
        <dbReference type="Pfam" id="PF05649"/>
    </source>
</evidence>
<dbReference type="InterPro" id="IPR008753">
    <property type="entry name" value="Peptidase_M13_N"/>
</dbReference>
<feature type="domain" description="Peptidase M13 C-terminal" evidence="8">
    <location>
        <begin position="581"/>
        <end position="653"/>
    </location>
</feature>
<evidence type="ECO:0000256" key="1">
    <source>
        <dbReference type="ARBA" id="ARBA00001947"/>
    </source>
</evidence>
<dbReference type="CDD" id="cd08662">
    <property type="entry name" value="M13"/>
    <property type="match status" value="1"/>
</dbReference>
<feature type="domain" description="Peptidase M13 N-terminal" evidence="9">
    <location>
        <begin position="132"/>
        <end position="521"/>
    </location>
</feature>
<dbReference type="InterPro" id="IPR018497">
    <property type="entry name" value="Peptidase_M13_C"/>
</dbReference>
<keyword evidence="11" id="KW-1185">Reference proteome</keyword>
<keyword evidence="6" id="KW-0482">Metalloprotease</keyword>
<dbReference type="Gene3D" id="3.40.390.10">
    <property type="entry name" value="Collagenase (Catalytic Domain)"/>
    <property type="match status" value="1"/>
</dbReference>
<reference evidence="10" key="1">
    <citation type="submission" date="2021-04" db="EMBL/GenBank/DDBJ databases">
        <authorList>
            <consortium name="Molecular Ecology Group"/>
        </authorList>
    </citation>
    <scope>NUCLEOTIDE SEQUENCE</scope>
</reference>
<evidence type="ECO:0008006" key="12">
    <source>
        <dbReference type="Google" id="ProtNLM"/>
    </source>
</evidence>
<dbReference type="GO" id="GO:0046872">
    <property type="term" value="F:metal ion binding"/>
    <property type="evidence" value="ECO:0007669"/>
    <property type="project" value="UniProtKB-KW"/>
</dbReference>
<dbReference type="GO" id="GO:0004222">
    <property type="term" value="F:metalloendopeptidase activity"/>
    <property type="evidence" value="ECO:0007669"/>
    <property type="project" value="InterPro"/>
</dbReference>
<evidence type="ECO:0000256" key="5">
    <source>
        <dbReference type="ARBA" id="ARBA00022833"/>
    </source>
</evidence>
<evidence type="ECO:0000256" key="6">
    <source>
        <dbReference type="ARBA" id="ARBA00023049"/>
    </source>
</evidence>
<organism evidence="10 11">
    <name type="scientific">Candidula unifasciata</name>
    <dbReference type="NCBI Taxonomy" id="100452"/>
    <lineage>
        <taxon>Eukaryota</taxon>
        <taxon>Metazoa</taxon>
        <taxon>Spiralia</taxon>
        <taxon>Lophotrochozoa</taxon>
        <taxon>Mollusca</taxon>
        <taxon>Gastropoda</taxon>
        <taxon>Heterobranchia</taxon>
        <taxon>Euthyneura</taxon>
        <taxon>Panpulmonata</taxon>
        <taxon>Eupulmonata</taxon>
        <taxon>Stylommatophora</taxon>
        <taxon>Helicina</taxon>
        <taxon>Helicoidea</taxon>
        <taxon>Geomitridae</taxon>
        <taxon>Candidula</taxon>
    </lineage>
</organism>
<keyword evidence="3" id="KW-0479">Metal-binding</keyword>
<protein>
    <recommendedName>
        <fullName evidence="12">Neprilysin</fullName>
    </recommendedName>
</protein>
<keyword evidence="4" id="KW-0378">Hydrolase</keyword>
<keyword evidence="7" id="KW-0812">Transmembrane</keyword>
<dbReference type="Pfam" id="PF05649">
    <property type="entry name" value="Peptidase_M13_N"/>
    <property type="match status" value="1"/>
</dbReference>
<dbReference type="Gene3D" id="1.10.1380.10">
    <property type="entry name" value="Neutral endopeptidase , domain2"/>
    <property type="match status" value="1"/>
</dbReference>
<name>A0A8S3ZMJ7_9EUPU</name>
<keyword evidence="2" id="KW-0645">Protease</keyword>